<feature type="transmembrane region" description="Helical" evidence="10">
    <location>
        <begin position="93"/>
        <end position="115"/>
    </location>
</feature>
<keyword evidence="3 8" id="KW-0813">Transport</keyword>
<sequence length="381" mass="41280">MGKFEYSLGLNELKSKELRLWQALIGEFLGTLILNLFACGACTQVEDGTFKALAFGLAIFVAITIVGHLSGGHVNPAVTVGMLVAGRISFLRALFYIVFQCLGAIAGTAAVRTLIDRDYYNGLGHTSLAENITELQGLGIEFFLGLLLVLTVFGACDPHKPDSRYTAPLAIGMAVTLGHLGTIRYTGASMNPARTVGTAFATDNWSAHWVYWAGPVLGGVAAALLYTQVLEAKPPPKTAEAADKYRTHADEREGSELSSSRGASTLKMWTERGNAVGSWLLAFTAIFGFLTLIWIPQASAECQTRSIYCYECDSWTDARCKDPFNYTALPRDQPPLMTCNGCCVKMVRHQRSRKYSAPQSTTVPQTVLLPVNCAEATLISN</sequence>
<accession>A0A3B0J1E3</accession>
<evidence type="ECO:0000256" key="2">
    <source>
        <dbReference type="ARBA" id="ARBA00006175"/>
    </source>
</evidence>
<evidence type="ECO:0000313" key="12">
    <source>
        <dbReference type="Proteomes" id="UP000268350"/>
    </source>
</evidence>
<feature type="region of interest" description="Disordered" evidence="9">
    <location>
        <begin position="237"/>
        <end position="261"/>
    </location>
</feature>
<dbReference type="Proteomes" id="UP000268350">
    <property type="component" value="Unassembled WGS sequence"/>
</dbReference>
<dbReference type="InterPro" id="IPR023271">
    <property type="entry name" value="Aquaporin-like"/>
</dbReference>
<dbReference type="PANTHER" id="PTHR19139">
    <property type="entry name" value="AQUAPORIN TRANSPORTER"/>
    <property type="match status" value="1"/>
</dbReference>
<name>A0A3B0J1E3_DROGU</name>
<evidence type="ECO:0000256" key="9">
    <source>
        <dbReference type="SAM" id="MobiDB-lite"/>
    </source>
</evidence>
<feature type="transmembrane region" description="Helical" evidence="10">
    <location>
        <begin position="167"/>
        <end position="187"/>
    </location>
</feature>
<dbReference type="PANTHER" id="PTHR19139:SF199">
    <property type="entry name" value="MIP17260P"/>
    <property type="match status" value="1"/>
</dbReference>
<feature type="transmembrane region" description="Helical" evidence="10">
    <location>
        <begin position="276"/>
        <end position="295"/>
    </location>
</feature>
<dbReference type="SUPFAM" id="SSF81338">
    <property type="entry name" value="Aquaporin-like"/>
    <property type="match status" value="1"/>
</dbReference>
<keyword evidence="6 10" id="KW-1133">Transmembrane helix</keyword>
<dbReference type="GO" id="GO:0015267">
    <property type="term" value="F:channel activity"/>
    <property type="evidence" value="ECO:0007669"/>
    <property type="project" value="InterPro"/>
</dbReference>
<organism evidence="11 12">
    <name type="scientific">Drosophila guanche</name>
    <name type="common">Fruit fly</name>
    <dbReference type="NCBI Taxonomy" id="7266"/>
    <lineage>
        <taxon>Eukaryota</taxon>
        <taxon>Metazoa</taxon>
        <taxon>Ecdysozoa</taxon>
        <taxon>Arthropoda</taxon>
        <taxon>Hexapoda</taxon>
        <taxon>Insecta</taxon>
        <taxon>Pterygota</taxon>
        <taxon>Neoptera</taxon>
        <taxon>Endopterygota</taxon>
        <taxon>Diptera</taxon>
        <taxon>Brachycera</taxon>
        <taxon>Muscomorpha</taxon>
        <taxon>Ephydroidea</taxon>
        <taxon>Drosophilidae</taxon>
        <taxon>Drosophila</taxon>
        <taxon>Sophophora</taxon>
    </lineage>
</organism>
<dbReference type="STRING" id="7266.A0A3B0J1E3"/>
<dbReference type="EMBL" id="OUUW01000001">
    <property type="protein sequence ID" value="SPP74715.1"/>
    <property type="molecule type" value="Genomic_DNA"/>
</dbReference>
<reference evidence="12" key="1">
    <citation type="submission" date="2018-01" db="EMBL/GenBank/DDBJ databases">
        <authorList>
            <person name="Alioto T."/>
            <person name="Alioto T."/>
        </authorList>
    </citation>
    <scope>NUCLEOTIDE SEQUENCE [LARGE SCALE GENOMIC DNA]</scope>
</reference>
<keyword evidence="5 8" id="KW-0812">Transmembrane</keyword>
<comment type="similarity">
    <text evidence="2 8">Belongs to the MIP/aquaporin (TC 1.A.8) family.</text>
</comment>
<evidence type="ECO:0000256" key="8">
    <source>
        <dbReference type="RuleBase" id="RU000477"/>
    </source>
</evidence>
<keyword evidence="4" id="KW-1003">Cell membrane</keyword>
<dbReference type="FunFam" id="1.20.1080.10:FF:000023">
    <property type="entry name" value="Prip, isoform A"/>
    <property type="match status" value="1"/>
</dbReference>
<dbReference type="PRINTS" id="PR00783">
    <property type="entry name" value="MINTRINSICP"/>
</dbReference>
<evidence type="ECO:0000256" key="1">
    <source>
        <dbReference type="ARBA" id="ARBA00004651"/>
    </source>
</evidence>
<evidence type="ECO:0000256" key="10">
    <source>
        <dbReference type="SAM" id="Phobius"/>
    </source>
</evidence>
<dbReference type="AlphaFoldDB" id="A0A3B0J1E3"/>
<dbReference type="InterPro" id="IPR034294">
    <property type="entry name" value="Aquaporin_transptr"/>
</dbReference>
<dbReference type="InterPro" id="IPR000425">
    <property type="entry name" value="MIP"/>
</dbReference>
<feature type="transmembrane region" description="Helical" evidence="10">
    <location>
        <begin position="50"/>
        <end position="72"/>
    </location>
</feature>
<dbReference type="CDD" id="cd23595">
    <property type="entry name" value="TFP_LU_ECD_Qvr"/>
    <property type="match status" value="1"/>
</dbReference>
<evidence type="ECO:0000256" key="5">
    <source>
        <dbReference type="ARBA" id="ARBA00022692"/>
    </source>
</evidence>
<dbReference type="OMA" id="WMIADFC"/>
<dbReference type="NCBIfam" id="TIGR00861">
    <property type="entry name" value="MIP"/>
    <property type="match status" value="1"/>
</dbReference>
<evidence type="ECO:0000256" key="7">
    <source>
        <dbReference type="ARBA" id="ARBA00023136"/>
    </source>
</evidence>
<dbReference type="Gene3D" id="1.20.1080.10">
    <property type="entry name" value="Glycerol uptake facilitator protein"/>
    <property type="match status" value="1"/>
</dbReference>
<feature type="transmembrane region" description="Helical" evidence="10">
    <location>
        <begin position="135"/>
        <end position="155"/>
    </location>
</feature>
<dbReference type="GO" id="GO:0005886">
    <property type="term" value="C:plasma membrane"/>
    <property type="evidence" value="ECO:0007669"/>
    <property type="project" value="UniProtKB-SubCell"/>
</dbReference>
<proteinExistence type="inferred from homology"/>
<dbReference type="OrthoDB" id="9991292at2759"/>
<feature type="compositionally biased region" description="Basic and acidic residues" evidence="9">
    <location>
        <begin position="240"/>
        <end position="255"/>
    </location>
</feature>
<feature type="transmembrane region" description="Helical" evidence="10">
    <location>
        <begin position="20"/>
        <end position="38"/>
    </location>
</feature>
<evidence type="ECO:0000256" key="3">
    <source>
        <dbReference type="ARBA" id="ARBA00022448"/>
    </source>
</evidence>
<evidence type="ECO:0000256" key="4">
    <source>
        <dbReference type="ARBA" id="ARBA00022475"/>
    </source>
</evidence>
<dbReference type="Pfam" id="PF00230">
    <property type="entry name" value="MIP"/>
    <property type="match status" value="1"/>
</dbReference>
<dbReference type="CDD" id="cd00333">
    <property type="entry name" value="MIP"/>
    <property type="match status" value="1"/>
</dbReference>
<gene>
    <name evidence="11" type="ORF">DGUA_6G002391</name>
</gene>
<keyword evidence="12" id="KW-1185">Reference proteome</keyword>
<feature type="transmembrane region" description="Helical" evidence="10">
    <location>
        <begin position="207"/>
        <end position="227"/>
    </location>
</feature>
<evidence type="ECO:0000256" key="6">
    <source>
        <dbReference type="ARBA" id="ARBA00022989"/>
    </source>
</evidence>
<dbReference type="PROSITE" id="PS00221">
    <property type="entry name" value="MIP"/>
    <property type="match status" value="1"/>
</dbReference>
<comment type="subcellular location">
    <subcellularLocation>
        <location evidence="1">Cell membrane</location>
        <topology evidence="1">Multi-pass membrane protein</topology>
    </subcellularLocation>
</comment>
<keyword evidence="7 10" id="KW-0472">Membrane</keyword>
<evidence type="ECO:0000313" key="11">
    <source>
        <dbReference type="EMBL" id="SPP74715.1"/>
    </source>
</evidence>
<dbReference type="InterPro" id="IPR022357">
    <property type="entry name" value="MIP_CS"/>
</dbReference>
<protein>
    <submittedName>
        <fullName evidence="11">Blast:Protein quiver</fullName>
    </submittedName>
</protein>